<feature type="chain" id="PRO_5043030783" evidence="2">
    <location>
        <begin position="22"/>
        <end position="184"/>
    </location>
</feature>
<feature type="compositionally biased region" description="Low complexity" evidence="1">
    <location>
        <begin position="25"/>
        <end position="34"/>
    </location>
</feature>
<dbReference type="GeneID" id="87816895"/>
<name>A0AAN6V6F5_9PEZI</name>
<evidence type="ECO:0000256" key="2">
    <source>
        <dbReference type="SAM" id="SignalP"/>
    </source>
</evidence>
<keyword evidence="4" id="KW-1185">Reference proteome</keyword>
<dbReference type="EMBL" id="MU853573">
    <property type="protein sequence ID" value="KAK4144900.1"/>
    <property type="molecule type" value="Genomic_DNA"/>
</dbReference>
<proteinExistence type="predicted"/>
<organism evidence="3 4">
    <name type="scientific">Dichotomopilus funicola</name>
    <dbReference type="NCBI Taxonomy" id="1934379"/>
    <lineage>
        <taxon>Eukaryota</taxon>
        <taxon>Fungi</taxon>
        <taxon>Dikarya</taxon>
        <taxon>Ascomycota</taxon>
        <taxon>Pezizomycotina</taxon>
        <taxon>Sordariomycetes</taxon>
        <taxon>Sordariomycetidae</taxon>
        <taxon>Sordariales</taxon>
        <taxon>Chaetomiaceae</taxon>
        <taxon>Dichotomopilus</taxon>
    </lineage>
</organism>
<feature type="region of interest" description="Disordered" evidence="1">
    <location>
        <begin position="120"/>
        <end position="161"/>
    </location>
</feature>
<protein>
    <submittedName>
        <fullName evidence="3">Uncharacterized protein</fullName>
    </submittedName>
</protein>
<sequence>MAPVGYRTFLIALLQAWYVVGSPQGVTPTSSTTPTLPPSPTGSLCSPHGDHWHCERHPSSTQSSSSPFNDPTQKCHAHGDHWHCPDGVPEPTTPPPSTINTATTTMTTTTSASATECHAHGDHWHCPEGVPEPTSPPEQVESGTATTTTTAGPTATGGVGRVGGGGVSAAWIGLVVGLGVVVWV</sequence>
<feature type="signal peptide" evidence="2">
    <location>
        <begin position="1"/>
        <end position="21"/>
    </location>
</feature>
<dbReference type="RefSeq" id="XP_062638271.1">
    <property type="nucleotide sequence ID" value="XM_062780282.1"/>
</dbReference>
<dbReference type="Proteomes" id="UP001302676">
    <property type="component" value="Unassembled WGS sequence"/>
</dbReference>
<gene>
    <name evidence="3" type="ORF">C8A04DRAFT_27397</name>
</gene>
<evidence type="ECO:0000256" key="1">
    <source>
        <dbReference type="SAM" id="MobiDB-lite"/>
    </source>
</evidence>
<accession>A0AAN6V6F5</accession>
<evidence type="ECO:0000313" key="3">
    <source>
        <dbReference type="EMBL" id="KAK4144900.1"/>
    </source>
</evidence>
<feature type="compositionally biased region" description="Low complexity" evidence="1">
    <location>
        <begin position="143"/>
        <end position="154"/>
    </location>
</feature>
<dbReference type="AlphaFoldDB" id="A0AAN6V6F5"/>
<keyword evidence="2" id="KW-0732">Signal</keyword>
<feature type="compositionally biased region" description="Basic and acidic residues" evidence="1">
    <location>
        <begin position="48"/>
        <end position="58"/>
    </location>
</feature>
<comment type="caution">
    <text evidence="3">The sequence shown here is derived from an EMBL/GenBank/DDBJ whole genome shotgun (WGS) entry which is preliminary data.</text>
</comment>
<evidence type="ECO:0000313" key="4">
    <source>
        <dbReference type="Proteomes" id="UP001302676"/>
    </source>
</evidence>
<reference evidence="3" key="2">
    <citation type="submission" date="2023-05" db="EMBL/GenBank/DDBJ databases">
        <authorList>
            <consortium name="Lawrence Berkeley National Laboratory"/>
            <person name="Steindorff A."/>
            <person name="Hensen N."/>
            <person name="Bonometti L."/>
            <person name="Westerberg I."/>
            <person name="Brannstrom I.O."/>
            <person name="Guillou S."/>
            <person name="Cros-Aarteil S."/>
            <person name="Calhoun S."/>
            <person name="Haridas S."/>
            <person name="Kuo A."/>
            <person name="Mondo S."/>
            <person name="Pangilinan J."/>
            <person name="Riley R."/>
            <person name="Labutti K."/>
            <person name="Andreopoulos B."/>
            <person name="Lipzen A."/>
            <person name="Chen C."/>
            <person name="Yanf M."/>
            <person name="Daum C."/>
            <person name="Ng V."/>
            <person name="Clum A."/>
            <person name="Ohm R."/>
            <person name="Martin F."/>
            <person name="Silar P."/>
            <person name="Natvig D."/>
            <person name="Lalanne C."/>
            <person name="Gautier V."/>
            <person name="Ament-Velasquez S.L."/>
            <person name="Kruys A."/>
            <person name="Hutchinson M.I."/>
            <person name="Powell A.J."/>
            <person name="Barry K."/>
            <person name="Miller A.N."/>
            <person name="Grigoriev I.V."/>
            <person name="Debuchy R."/>
            <person name="Gladieux P."/>
            <person name="Thoren M.H."/>
            <person name="Johannesson H."/>
        </authorList>
    </citation>
    <scope>NUCLEOTIDE SEQUENCE</scope>
    <source>
        <strain evidence="3">CBS 141.50</strain>
    </source>
</reference>
<feature type="region of interest" description="Disordered" evidence="1">
    <location>
        <begin position="25"/>
        <end position="103"/>
    </location>
</feature>
<reference evidence="3" key="1">
    <citation type="journal article" date="2023" name="Mol. Phylogenet. Evol.">
        <title>Genome-scale phylogeny and comparative genomics of the fungal order Sordariales.</title>
        <authorList>
            <person name="Hensen N."/>
            <person name="Bonometti L."/>
            <person name="Westerberg I."/>
            <person name="Brannstrom I.O."/>
            <person name="Guillou S."/>
            <person name="Cros-Aarteil S."/>
            <person name="Calhoun S."/>
            <person name="Haridas S."/>
            <person name="Kuo A."/>
            <person name="Mondo S."/>
            <person name="Pangilinan J."/>
            <person name="Riley R."/>
            <person name="LaButti K."/>
            <person name="Andreopoulos B."/>
            <person name="Lipzen A."/>
            <person name="Chen C."/>
            <person name="Yan M."/>
            <person name="Daum C."/>
            <person name="Ng V."/>
            <person name="Clum A."/>
            <person name="Steindorff A."/>
            <person name="Ohm R.A."/>
            <person name="Martin F."/>
            <person name="Silar P."/>
            <person name="Natvig D.O."/>
            <person name="Lalanne C."/>
            <person name="Gautier V."/>
            <person name="Ament-Velasquez S.L."/>
            <person name="Kruys A."/>
            <person name="Hutchinson M.I."/>
            <person name="Powell A.J."/>
            <person name="Barry K."/>
            <person name="Miller A.N."/>
            <person name="Grigoriev I.V."/>
            <person name="Debuchy R."/>
            <person name="Gladieux P."/>
            <person name="Hiltunen Thoren M."/>
            <person name="Johannesson H."/>
        </authorList>
    </citation>
    <scope>NUCLEOTIDE SEQUENCE</scope>
    <source>
        <strain evidence="3">CBS 141.50</strain>
    </source>
</reference>